<feature type="domain" description="CzcB-like C-terminal circularly permuted SH3-like" evidence="5">
    <location>
        <begin position="320"/>
        <end position="376"/>
    </location>
</feature>
<dbReference type="RefSeq" id="WP_177195283.1">
    <property type="nucleotide sequence ID" value="NZ_FOQO01000014.1"/>
</dbReference>
<reference evidence="6 7" key="1">
    <citation type="submission" date="2016-10" db="EMBL/GenBank/DDBJ databases">
        <authorList>
            <person name="de Groot N.N."/>
        </authorList>
    </citation>
    <scope>NUCLEOTIDE SEQUENCE [LARGE SCALE GENOMIC DNA]</scope>
    <source>
        <strain evidence="6 7">RK1</strain>
    </source>
</reference>
<dbReference type="Gene3D" id="2.40.420.20">
    <property type="match status" value="1"/>
</dbReference>
<keyword evidence="2" id="KW-0813">Transport</keyword>
<dbReference type="PROSITE" id="PS51257">
    <property type="entry name" value="PROKAR_LIPOPROTEIN"/>
    <property type="match status" value="1"/>
</dbReference>
<dbReference type="InterPro" id="IPR051909">
    <property type="entry name" value="MFP_Cation_Efflux"/>
</dbReference>
<dbReference type="Gene3D" id="1.10.287.470">
    <property type="entry name" value="Helix hairpin bin"/>
    <property type="match status" value="1"/>
</dbReference>
<dbReference type="Pfam" id="PF25975">
    <property type="entry name" value="CzcB_C"/>
    <property type="match status" value="1"/>
</dbReference>
<dbReference type="PANTHER" id="PTHR30097:SF4">
    <property type="entry name" value="SLR6042 PROTEIN"/>
    <property type="match status" value="1"/>
</dbReference>
<sequence>MNKIEVTKIGAFALLLLCSAIACTGEKGVPVEQPEKTATADSARTSETVELTDVQLQHADIVTGKAEKKASSAGISVNGLVVAPPENRYTVGFPMGGYLSSIQLVNGAAVRKGTVMATLEDMAFIQLQEDYLMAKSRLVAATADYERQKLLNSTQSASDKVFQQARTEYETQRVLVASHGEKLRLIGIDPAALNEGNITRKVELRSPINGVVSKVLANPGKYAAPEDVLFELVDPSKVYLALSVYEKDARLLQVGQRVLCYANTDGGKPYEATVELINGSVNENRAVEVWCAFNPSSTRLMPGTFMTANIQLDGQEGETLPEGAVVRWENQHYVFSVEGPRRFAMRPVELGATADGYIQILSGLPEKDIVLKNAYSLLMVLKNGDEG</sequence>
<dbReference type="Pfam" id="PF25954">
    <property type="entry name" value="Beta-barrel_RND_2"/>
    <property type="match status" value="1"/>
</dbReference>
<evidence type="ECO:0000259" key="5">
    <source>
        <dbReference type="Pfam" id="PF25975"/>
    </source>
</evidence>
<evidence type="ECO:0000313" key="6">
    <source>
        <dbReference type="EMBL" id="SFJ81586.1"/>
    </source>
</evidence>
<dbReference type="STRING" id="1477437.SAMN05444682_114127"/>
<dbReference type="GO" id="GO:0022857">
    <property type="term" value="F:transmembrane transporter activity"/>
    <property type="evidence" value="ECO:0007669"/>
    <property type="project" value="InterPro"/>
</dbReference>
<evidence type="ECO:0000256" key="3">
    <source>
        <dbReference type="SAM" id="SignalP"/>
    </source>
</evidence>
<dbReference type="GO" id="GO:0016020">
    <property type="term" value="C:membrane"/>
    <property type="evidence" value="ECO:0007669"/>
    <property type="project" value="InterPro"/>
</dbReference>
<gene>
    <name evidence="6" type="ORF">SAMN05444682_114127</name>
</gene>
<feature type="signal peptide" evidence="3">
    <location>
        <begin position="1"/>
        <end position="24"/>
    </location>
</feature>
<dbReference type="InterPro" id="IPR006143">
    <property type="entry name" value="RND_pump_MFP"/>
</dbReference>
<feature type="chain" id="PRO_5011555476" evidence="3">
    <location>
        <begin position="25"/>
        <end position="387"/>
    </location>
</feature>
<comment type="similarity">
    <text evidence="1">Belongs to the membrane fusion protein (MFP) (TC 8.A.1) family.</text>
</comment>
<dbReference type="SUPFAM" id="SSF111369">
    <property type="entry name" value="HlyD-like secretion proteins"/>
    <property type="match status" value="1"/>
</dbReference>
<organism evidence="6 7">
    <name type="scientific">Parapedobacter indicus</name>
    <dbReference type="NCBI Taxonomy" id="1477437"/>
    <lineage>
        <taxon>Bacteria</taxon>
        <taxon>Pseudomonadati</taxon>
        <taxon>Bacteroidota</taxon>
        <taxon>Sphingobacteriia</taxon>
        <taxon>Sphingobacteriales</taxon>
        <taxon>Sphingobacteriaceae</taxon>
        <taxon>Parapedobacter</taxon>
    </lineage>
</organism>
<keyword evidence="7" id="KW-1185">Reference proteome</keyword>
<evidence type="ECO:0000256" key="2">
    <source>
        <dbReference type="ARBA" id="ARBA00022448"/>
    </source>
</evidence>
<dbReference type="Gene3D" id="2.40.30.170">
    <property type="match status" value="1"/>
</dbReference>
<proteinExistence type="inferred from homology"/>
<evidence type="ECO:0000259" key="4">
    <source>
        <dbReference type="Pfam" id="PF25954"/>
    </source>
</evidence>
<dbReference type="InterPro" id="IPR058649">
    <property type="entry name" value="CzcB_C"/>
</dbReference>
<dbReference type="PANTHER" id="PTHR30097">
    <property type="entry name" value="CATION EFFLUX SYSTEM PROTEIN CUSB"/>
    <property type="match status" value="1"/>
</dbReference>
<evidence type="ECO:0000256" key="1">
    <source>
        <dbReference type="ARBA" id="ARBA00009477"/>
    </source>
</evidence>
<dbReference type="GO" id="GO:0030313">
    <property type="term" value="C:cell envelope"/>
    <property type="evidence" value="ECO:0007669"/>
    <property type="project" value="TreeGrafter"/>
</dbReference>
<dbReference type="Gene3D" id="2.40.50.100">
    <property type="match status" value="1"/>
</dbReference>
<evidence type="ECO:0000313" key="7">
    <source>
        <dbReference type="Proteomes" id="UP000198670"/>
    </source>
</evidence>
<feature type="domain" description="CusB-like beta-barrel" evidence="4">
    <location>
        <begin position="238"/>
        <end position="311"/>
    </location>
</feature>
<keyword evidence="3" id="KW-0732">Signal</keyword>
<dbReference type="GO" id="GO:0015679">
    <property type="term" value="P:plasma membrane copper ion transport"/>
    <property type="evidence" value="ECO:0007669"/>
    <property type="project" value="TreeGrafter"/>
</dbReference>
<dbReference type="Proteomes" id="UP000198670">
    <property type="component" value="Unassembled WGS sequence"/>
</dbReference>
<dbReference type="AlphaFoldDB" id="A0A1I3UI97"/>
<dbReference type="EMBL" id="FOQO01000014">
    <property type="protein sequence ID" value="SFJ81586.1"/>
    <property type="molecule type" value="Genomic_DNA"/>
</dbReference>
<dbReference type="InterPro" id="IPR058792">
    <property type="entry name" value="Beta-barrel_RND_2"/>
</dbReference>
<dbReference type="NCBIfam" id="TIGR01730">
    <property type="entry name" value="RND_mfp"/>
    <property type="match status" value="1"/>
</dbReference>
<accession>A0A1I3UI97</accession>
<protein>
    <submittedName>
        <fullName evidence="6">Membrane fusion protein, cobalt-zinc-cadmium efflux system</fullName>
    </submittedName>
</protein>
<dbReference type="GO" id="GO:0060003">
    <property type="term" value="P:copper ion export"/>
    <property type="evidence" value="ECO:0007669"/>
    <property type="project" value="TreeGrafter"/>
</dbReference>
<name>A0A1I3UI97_9SPHI</name>